<dbReference type="Gene3D" id="3.40.850.10">
    <property type="entry name" value="Kinesin motor domain"/>
    <property type="match status" value="1"/>
</dbReference>
<keyword evidence="7" id="KW-0175">Coiled coil</keyword>
<dbReference type="InterPro" id="IPR045004">
    <property type="entry name" value="ECH_dom"/>
</dbReference>
<dbReference type="SUPFAM" id="SSF52096">
    <property type="entry name" value="ClpP/crotonase"/>
    <property type="match status" value="1"/>
</dbReference>
<evidence type="ECO:0000256" key="6">
    <source>
        <dbReference type="RuleBase" id="RU369070"/>
    </source>
</evidence>
<dbReference type="GO" id="GO:0003860">
    <property type="term" value="F:3-hydroxyisobutyryl-CoA hydrolase activity"/>
    <property type="evidence" value="ECO:0007669"/>
    <property type="project" value="UniProtKB-UniRule"/>
</dbReference>
<comment type="similarity">
    <text evidence="6">Belongs to the enoyl-CoA hydratase/isomerase family.</text>
</comment>
<dbReference type="Gene3D" id="6.10.250.760">
    <property type="match status" value="1"/>
</dbReference>
<evidence type="ECO:0000256" key="1">
    <source>
        <dbReference type="ARBA" id="ARBA00022741"/>
    </source>
</evidence>
<dbReference type="SUPFAM" id="SSF56821">
    <property type="entry name" value="Prismane protein-like"/>
    <property type="match status" value="1"/>
</dbReference>
<feature type="non-terminal residue" evidence="9">
    <location>
        <position position="1"/>
    </location>
</feature>
<dbReference type="EMBL" id="LS974618">
    <property type="protein sequence ID" value="CAG7896332.1"/>
    <property type="molecule type" value="Genomic_DNA"/>
</dbReference>
<dbReference type="Proteomes" id="UP000694005">
    <property type="component" value="Chromosome A02"/>
</dbReference>
<comment type="similarity">
    <text evidence="5">Belongs to the TRAFAC class myosin-kinesin ATPase superfamily. Kinesin family.</text>
</comment>
<dbReference type="EC" id="3.1.2.4" evidence="6"/>
<dbReference type="GO" id="GO:0007018">
    <property type="term" value="P:microtubule-based movement"/>
    <property type="evidence" value="ECO:0007669"/>
    <property type="project" value="InterPro"/>
</dbReference>
<feature type="coiled-coil region" evidence="7">
    <location>
        <begin position="453"/>
        <end position="480"/>
    </location>
</feature>
<dbReference type="CDD" id="cd06558">
    <property type="entry name" value="crotonase-like"/>
    <property type="match status" value="1"/>
</dbReference>
<feature type="coiled-coil region" evidence="7">
    <location>
        <begin position="516"/>
        <end position="543"/>
    </location>
</feature>
<evidence type="ECO:0000256" key="4">
    <source>
        <dbReference type="ARBA" id="ARBA00023175"/>
    </source>
</evidence>
<keyword evidence="4 5" id="KW-0505">Motor protein</keyword>
<proteinExistence type="inferred from homology"/>
<evidence type="ECO:0000259" key="8">
    <source>
        <dbReference type="PROSITE" id="PS50067"/>
    </source>
</evidence>
<dbReference type="FunFam" id="3.40.850.10:FF:000041">
    <property type="entry name" value="Kinesin-like calmodulin-binding protein"/>
    <property type="match status" value="1"/>
</dbReference>
<organism evidence="9 10">
    <name type="scientific">Brassica campestris</name>
    <name type="common">Field mustard</name>
    <dbReference type="NCBI Taxonomy" id="3711"/>
    <lineage>
        <taxon>Eukaryota</taxon>
        <taxon>Viridiplantae</taxon>
        <taxon>Streptophyta</taxon>
        <taxon>Embryophyta</taxon>
        <taxon>Tracheophyta</taxon>
        <taxon>Spermatophyta</taxon>
        <taxon>Magnoliopsida</taxon>
        <taxon>eudicotyledons</taxon>
        <taxon>Gunneridae</taxon>
        <taxon>Pentapetalae</taxon>
        <taxon>rosids</taxon>
        <taxon>malvids</taxon>
        <taxon>Brassicales</taxon>
        <taxon>Brassicaceae</taxon>
        <taxon>Brassiceae</taxon>
        <taxon>Brassica</taxon>
    </lineage>
</organism>
<dbReference type="InterPro" id="IPR032259">
    <property type="entry name" value="HIBYL-CoA-H"/>
</dbReference>
<evidence type="ECO:0000313" key="9">
    <source>
        <dbReference type="EMBL" id="CAG7896332.1"/>
    </source>
</evidence>
<dbReference type="SUPFAM" id="SSF52540">
    <property type="entry name" value="P-loop containing nucleoside triphosphate hydrolases"/>
    <property type="match status" value="1"/>
</dbReference>
<comment type="catalytic activity">
    <reaction evidence="6">
        <text>3-hydroxy-2-methylpropanoyl-CoA + H2O = 3-hydroxy-2-methylpropanoate + CoA + H(+)</text>
        <dbReference type="Rhea" id="RHEA:20888"/>
        <dbReference type="ChEBI" id="CHEBI:11805"/>
        <dbReference type="ChEBI" id="CHEBI:15377"/>
        <dbReference type="ChEBI" id="CHEBI:15378"/>
        <dbReference type="ChEBI" id="CHEBI:57287"/>
        <dbReference type="ChEBI" id="CHEBI:57340"/>
        <dbReference type="EC" id="3.1.2.4"/>
    </reaction>
</comment>
<evidence type="ECO:0000256" key="5">
    <source>
        <dbReference type="PROSITE-ProRule" id="PRU00283"/>
    </source>
</evidence>
<evidence type="ECO:0000256" key="7">
    <source>
        <dbReference type="SAM" id="Coils"/>
    </source>
</evidence>
<comment type="function">
    <text evidence="6">Hydrolyzes 3-hydroxyisobutyryl-CoA (HIBYL-CoA), a saline catabolite. Has high activity toward isobutyryl-CoA. Could be an isobutyryl-CoA dehydrogenase that functions in valine catabolism.</text>
</comment>
<dbReference type="PANTHER" id="PTHR43176">
    <property type="entry name" value="3-HYDROXYISOBUTYRYL-COA HYDROLASE-RELATED"/>
    <property type="match status" value="1"/>
</dbReference>
<dbReference type="PROSITE" id="PS50067">
    <property type="entry name" value="KINESIN_MOTOR_2"/>
    <property type="match status" value="1"/>
</dbReference>
<dbReference type="PRINTS" id="PR00380">
    <property type="entry name" value="KINESINHEAVY"/>
</dbReference>
<feature type="binding site" evidence="5">
    <location>
        <begin position="802"/>
        <end position="809"/>
    </location>
    <ligand>
        <name>ATP</name>
        <dbReference type="ChEBI" id="CHEBI:30616"/>
    </ligand>
</feature>
<dbReference type="AlphaFoldDB" id="A0A8D9M2P5"/>
<dbReference type="GO" id="GO:0003777">
    <property type="term" value="F:microtubule motor activity"/>
    <property type="evidence" value="ECO:0007669"/>
    <property type="project" value="InterPro"/>
</dbReference>
<dbReference type="PANTHER" id="PTHR43176:SF36">
    <property type="entry name" value="3-HYDROXYISOBUTYRYL-COA HYDROLASE"/>
    <property type="match status" value="1"/>
</dbReference>
<reference evidence="9 10" key="1">
    <citation type="submission" date="2021-07" db="EMBL/GenBank/DDBJ databases">
        <authorList>
            <consortium name="Genoscope - CEA"/>
            <person name="William W."/>
        </authorList>
    </citation>
    <scope>NUCLEOTIDE SEQUENCE [LARGE SCALE GENOMIC DNA]</scope>
</reference>
<accession>A0A8D9M2P5</accession>
<dbReference type="NCBIfam" id="NF004127">
    <property type="entry name" value="PRK05617.1"/>
    <property type="match status" value="1"/>
</dbReference>
<comment type="pathway">
    <text evidence="6">Amino-acid degradation; L-valine degradation.</text>
</comment>
<keyword evidence="1 5" id="KW-0547">Nucleotide-binding</keyword>
<dbReference type="InterPro" id="IPR036961">
    <property type="entry name" value="Kinesin_motor_dom_sf"/>
</dbReference>
<dbReference type="Pfam" id="PF00225">
    <property type="entry name" value="Kinesin"/>
    <property type="match status" value="1"/>
</dbReference>
<feature type="domain" description="Kinesin motor" evidence="8">
    <location>
        <begin position="721"/>
        <end position="1042"/>
    </location>
</feature>
<dbReference type="InterPro" id="IPR029045">
    <property type="entry name" value="ClpP/crotonase-like_dom_sf"/>
</dbReference>
<dbReference type="Gramene" id="A02p52840.2_BraZ1">
    <property type="protein sequence ID" value="A02p52840.2_BraZ1.CDS"/>
    <property type="gene ID" value="A02g52840.2_BraZ1"/>
</dbReference>
<dbReference type="FunFam" id="3.90.226.10:FF:000027">
    <property type="entry name" value="Probable 3-hydroxyisobutyryl-CoA hydrolase 2"/>
    <property type="match status" value="1"/>
</dbReference>
<dbReference type="InterPro" id="IPR001752">
    <property type="entry name" value="Kinesin_motor_dom"/>
</dbReference>
<keyword evidence="3 5" id="KW-0067">ATP-binding</keyword>
<dbReference type="InterPro" id="IPR027417">
    <property type="entry name" value="P-loop_NTPase"/>
</dbReference>
<name>A0A8D9M2P5_BRACM</name>
<dbReference type="GO" id="GO:0006574">
    <property type="term" value="P:L-valine catabolic process"/>
    <property type="evidence" value="ECO:0007669"/>
    <property type="project" value="UniProtKB-UniRule"/>
</dbReference>
<dbReference type="Gene3D" id="3.90.226.10">
    <property type="entry name" value="2-enoyl-CoA Hydratase, Chain A, domain 1"/>
    <property type="match status" value="1"/>
</dbReference>
<dbReference type="Pfam" id="PF16113">
    <property type="entry name" value="ECH_2"/>
    <property type="match status" value="1"/>
</dbReference>
<feature type="coiled-coil region" evidence="7">
    <location>
        <begin position="614"/>
        <end position="686"/>
    </location>
</feature>
<evidence type="ECO:0000313" key="10">
    <source>
        <dbReference type="Proteomes" id="UP000694005"/>
    </source>
</evidence>
<keyword evidence="2 6" id="KW-0378">Hydrolase</keyword>
<dbReference type="SMART" id="SM00129">
    <property type="entry name" value="KISc"/>
    <property type="match status" value="1"/>
</dbReference>
<dbReference type="PROSITE" id="PS00411">
    <property type="entry name" value="KINESIN_MOTOR_1"/>
    <property type="match status" value="1"/>
</dbReference>
<evidence type="ECO:0000256" key="2">
    <source>
        <dbReference type="ARBA" id="ARBA00022801"/>
    </source>
</evidence>
<dbReference type="CDD" id="cd01366">
    <property type="entry name" value="KISc_C_terminal"/>
    <property type="match status" value="1"/>
</dbReference>
<dbReference type="GO" id="GO:0008017">
    <property type="term" value="F:microtubule binding"/>
    <property type="evidence" value="ECO:0007669"/>
    <property type="project" value="InterPro"/>
</dbReference>
<dbReference type="InterPro" id="IPR019821">
    <property type="entry name" value="Kinesin_motor_CS"/>
</dbReference>
<evidence type="ECO:0000256" key="3">
    <source>
        <dbReference type="ARBA" id="ARBA00022840"/>
    </source>
</evidence>
<dbReference type="GO" id="GO:0005524">
    <property type="term" value="F:ATP binding"/>
    <property type="evidence" value="ECO:0007669"/>
    <property type="project" value="UniProtKB-UniRule"/>
</dbReference>
<protein>
    <recommendedName>
        <fullName evidence="6">3-hydroxyisobutyryl-CoA hydrolase</fullName>
        <shortName evidence="6">HIB-CoA hydrolase</shortName>
        <shortName evidence="6">HIBYL-CoA-H</shortName>
        <ecNumber evidence="6">3.1.2.4</ecNumber>
    </recommendedName>
    <alternativeName>
        <fullName evidence="6">3-hydroxyisobutyryl-coenzyme A hydrolase</fullName>
    </alternativeName>
</protein>
<dbReference type="InterPro" id="IPR011254">
    <property type="entry name" value="Prismane-like_sf"/>
</dbReference>
<sequence length="1093" mass="123189">QVLVEEKSSVRILTLNRPKQLNALSFQMISRLLQLFLAYEEDPSVKLVILKGQGRAFCAGGDVSAVVRDIGQGNWRLGAKFFADEYMLNYVMATYTKPQVSILNGIVMGGGAGVSVHGPFRIATENTVFAMPETVLGLFPDVGASYFLSRLPGFFGEYVGLTGARLDGADMLACGLATHYLPSTRLTALEAELCRVDSSDPALVSTILDAYTQNPHLKQQSAYHRQVLDVIDRCFSGRTVEEIIAALEREATHGGDDWISSTIRALKKASPASLKISLRSIREGRLQGVGQCLSREYRMVCHVLKGDISKDFVEGCRAILIDKDKNPKIVDVLVKITVGAMAAGGDEGSDGRAVLQESGGRRGSKVSSKEKFASLSNGKAVKWTSVRKIDDPIGLLPGRIILGINKRGGEEICVALQTHINDVMLRRYSKARYAANSLVNGGDISCSSKPQNLEVYEKRVQDLSKAFEESQKKNDKLMDEVREKHLQEITLREELEAIRHNLEPERKKMLEVTLDRNKLKTLCDEKETAIQSLMSELRGTEARLAKSGNTKSSKSELTEMNNQKLYKIQTELEVRNKELHIAVENSKRLLSQNKILEQSVFNIENKKTEEVENQKRYEQERKVLKLQVSELKNKLDVLTQDLDRAECTIETKTSDMKLLQNNLKELEELREMKEDIDRKNEQTAAILKMQGAQLAELEILYKEEQVLRKRYYNTIEDMKGKIRVYCRIRPLNEKERSEREKQMLTSVDEFTVEHSWKDDKRKQHIYDRVFDMLASQDDVFEDTKYLIQSAIDGYNVCIFAYGQTGSGKTFTIYGHENNPGLTPRATKELFKILKRDSNRFSFSLKAYMVELYQDTLVDLLLPKSARRLKLDIKKDSKGMVFVENVTTIPISTLEELRMIIERGSERRHVSGTNMNEESSRSHLILSVVIESIDLQTQSASRGKLSFVDLAGSERVKKSGSAGCQLKEAQSINKSLSALGDVIGALSSGSQHIPYRNHKLTMLMSDSLGGNAKTLMFVNVSPAESNLDETYNSLLYASRVRMIVNDPNKHISSKEMVRLKKLVAYWKEQAGKKSEEEDLLEIEEYRTLRDEGDS</sequence>
<gene>
    <name evidence="9" type="ORF">BRAPAZ1V2_A02P52840.2</name>
</gene>
<dbReference type="GO" id="GO:0016491">
    <property type="term" value="F:oxidoreductase activity"/>
    <property type="evidence" value="ECO:0007669"/>
    <property type="project" value="InterPro"/>
</dbReference>